<comment type="similarity">
    <text evidence="1">Belongs to the thioredoxin family. DsbA subfamily.</text>
</comment>
<reference evidence="8 9" key="1">
    <citation type="submission" date="2019-07" db="EMBL/GenBank/DDBJ databases">
        <title>Novel species isolated from glacier.</title>
        <authorList>
            <person name="Liu Q."/>
            <person name="Xin Y.-H."/>
        </authorList>
    </citation>
    <scope>NUCLEOTIDE SEQUENCE [LARGE SCALE GENOMIC DNA]</scope>
    <source>
        <strain evidence="8 9">LB1R16</strain>
    </source>
</reference>
<dbReference type="SUPFAM" id="SSF52833">
    <property type="entry name" value="Thioredoxin-like"/>
    <property type="match status" value="1"/>
</dbReference>
<dbReference type="Gene3D" id="1.10.40.110">
    <property type="match status" value="1"/>
</dbReference>
<dbReference type="GO" id="GO:0016491">
    <property type="term" value="F:oxidoreductase activity"/>
    <property type="evidence" value="ECO:0007669"/>
    <property type="project" value="UniProtKB-KW"/>
</dbReference>
<evidence type="ECO:0000256" key="5">
    <source>
        <dbReference type="ARBA" id="ARBA00023284"/>
    </source>
</evidence>
<dbReference type="AlphaFoldDB" id="A0A552UIW9"/>
<dbReference type="Pfam" id="PF13462">
    <property type="entry name" value="Thioredoxin_4"/>
    <property type="match status" value="1"/>
</dbReference>
<proteinExistence type="inferred from homology"/>
<accession>A0A552UIW9</accession>
<evidence type="ECO:0000313" key="8">
    <source>
        <dbReference type="EMBL" id="TRW18130.1"/>
    </source>
</evidence>
<keyword evidence="2 6" id="KW-0732">Signal</keyword>
<evidence type="ECO:0000256" key="3">
    <source>
        <dbReference type="ARBA" id="ARBA00023002"/>
    </source>
</evidence>
<comment type="caution">
    <text evidence="8">The sequence shown here is derived from an EMBL/GenBank/DDBJ whole genome shotgun (WGS) entry which is preliminary data.</text>
</comment>
<dbReference type="Gene3D" id="3.40.30.10">
    <property type="entry name" value="Glutaredoxin"/>
    <property type="match status" value="1"/>
</dbReference>
<dbReference type="PANTHER" id="PTHR13887">
    <property type="entry name" value="GLUTATHIONE S-TRANSFERASE KAPPA"/>
    <property type="match status" value="1"/>
</dbReference>
<feature type="domain" description="Thioredoxin-like fold" evidence="7">
    <location>
        <begin position="55"/>
        <end position="242"/>
    </location>
</feature>
<protein>
    <submittedName>
        <fullName evidence="8">DsbA family protein</fullName>
    </submittedName>
</protein>
<organism evidence="8 9">
    <name type="scientific">Glacieibacterium frigidum</name>
    <dbReference type="NCBI Taxonomy" id="2593303"/>
    <lineage>
        <taxon>Bacteria</taxon>
        <taxon>Pseudomonadati</taxon>
        <taxon>Pseudomonadota</taxon>
        <taxon>Alphaproteobacteria</taxon>
        <taxon>Sphingomonadales</taxon>
        <taxon>Sphingosinicellaceae</taxon>
        <taxon>Glacieibacterium</taxon>
    </lineage>
</organism>
<dbReference type="InterPro" id="IPR036249">
    <property type="entry name" value="Thioredoxin-like_sf"/>
</dbReference>
<name>A0A552UIW9_9SPHN</name>
<keyword evidence="4" id="KW-1015">Disulfide bond</keyword>
<keyword evidence="5" id="KW-0676">Redox-active center</keyword>
<feature type="signal peptide" evidence="6">
    <location>
        <begin position="1"/>
        <end position="15"/>
    </location>
</feature>
<dbReference type="OrthoDB" id="8478320at2"/>
<dbReference type="Proteomes" id="UP000317894">
    <property type="component" value="Unassembled WGS sequence"/>
</dbReference>
<dbReference type="EMBL" id="VJWA01000001">
    <property type="protein sequence ID" value="TRW18130.1"/>
    <property type="molecule type" value="Genomic_DNA"/>
</dbReference>
<dbReference type="PROSITE" id="PS51257">
    <property type="entry name" value="PROKAR_LIPOPROTEIN"/>
    <property type="match status" value="1"/>
</dbReference>
<dbReference type="PANTHER" id="PTHR13887:SF14">
    <property type="entry name" value="DISULFIDE BOND FORMATION PROTEIN D"/>
    <property type="match status" value="1"/>
</dbReference>
<keyword evidence="3" id="KW-0560">Oxidoreductase</keyword>
<evidence type="ECO:0000256" key="4">
    <source>
        <dbReference type="ARBA" id="ARBA00023157"/>
    </source>
</evidence>
<gene>
    <name evidence="8" type="ORF">FMM06_08495</name>
</gene>
<evidence type="ECO:0000259" key="7">
    <source>
        <dbReference type="Pfam" id="PF13462"/>
    </source>
</evidence>
<evidence type="ECO:0000256" key="6">
    <source>
        <dbReference type="SAM" id="SignalP"/>
    </source>
</evidence>
<dbReference type="RefSeq" id="WP_144236823.1">
    <property type="nucleotide sequence ID" value="NZ_VJWA01000001.1"/>
</dbReference>
<evidence type="ECO:0000313" key="9">
    <source>
        <dbReference type="Proteomes" id="UP000317894"/>
    </source>
</evidence>
<evidence type="ECO:0000256" key="2">
    <source>
        <dbReference type="ARBA" id="ARBA00022729"/>
    </source>
</evidence>
<evidence type="ECO:0000256" key="1">
    <source>
        <dbReference type="ARBA" id="ARBA00005791"/>
    </source>
</evidence>
<keyword evidence="9" id="KW-1185">Reference proteome</keyword>
<sequence length="246" mass="25991">MRVSILALAGLTALAACNEKPAATETTTTTATPAATTAAVPGQDWTQVTAATPEGGFRMGNPDAKVKLVEYASLTCPHCKDFHEEAAEKIKTGYVATGNVSYEYRNFVLNGPDLAATLLARCQGPTPFFNLVSAFYAAQAEWTAPFMKMTDADGARIGAMAQDKQAAELAKLGQLDGFMRARGMTKAKFDQCLADPAALKIVTDTQQRAATVEGVNGTPTFFINGVKMTDPGTWANVEAKLKAALA</sequence>
<dbReference type="InterPro" id="IPR012336">
    <property type="entry name" value="Thioredoxin-like_fold"/>
</dbReference>
<feature type="chain" id="PRO_5021734109" evidence="6">
    <location>
        <begin position="16"/>
        <end position="246"/>
    </location>
</feature>